<comment type="caution">
    <text evidence="1">The sequence shown here is derived from an EMBL/GenBank/DDBJ whole genome shotgun (WGS) entry which is preliminary data.</text>
</comment>
<proteinExistence type="predicted"/>
<gene>
    <name evidence="1" type="ORF">GCM10007100_05920</name>
</gene>
<dbReference type="Gene3D" id="2.30.30.700">
    <property type="entry name" value="SLA1 homology domain 1"/>
    <property type="match status" value="1"/>
</dbReference>
<dbReference type="EMBL" id="BMXI01000002">
    <property type="protein sequence ID" value="GHC43580.1"/>
    <property type="molecule type" value="Genomic_DNA"/>
</dbReference>
<evidence type="ECO:0000313" key="1">
    <source>
        <dbReference type="EMBL" id="GHC43580.1"/>
    </source>
</evidence>
<dbReference type="AlphaFoldDB" id="A0A918TEK9"/>
<dbReference type="Proteomes" id="UP000644507">
    <property type="component" value="Unassembled WGS sequence"/>
</dbReference>
<sequence length="163" mass="17089">MTCPGTISSLVSKEVLGWSQAVAVDPSEVLALPASVRAVVKGKAGVTPKVFVMNPSLSESFGAYNHEELLGKNWSAIFKDAKAGVRSAMSEGTFIQAGKVVKIADAKIEKWQSAAGSAIEAKLVAIEDDATFVFETAAGKTIRTTADKLSEESVTRAKALATE</sequence>
<organism evidence="1 2">
    <name type="scientific">Roseibacillus persicicus</name>
    <dbReference type="NCBI Taxonomy" id="454148"/>
    <lineage>
        <taxon>Bacteria</taxon>
        <taxon>Pseudomonadati</taxon>
        <taxon>Verrucomicrobiota</taxon>
        <taxon>Verrucomicrobiia</taxon>
        <taxon>Verrucomicrobiales</taxon>
        <taxon>Verrucomicrobiaceae</taxon>
        <taxon>Roseibacillus</taxon>
    </lineage>
</organism>
<reference evidence="1" key="2">
    <citation type="submission" date="2020-09" db="EMBL/GenBank/DDBJ databases">
        <authorList>
            <person name="Sun Q."/>
            <person name="Kim S."/>
        </authorList>
    </citation>
    <scope>NUCLEOTIDE SEQUENCE</scope>
    <source>
        <strain evidence="1">KCTC 12988</strain>
    </source>
</reference>
<evidence type="ECO:0000313" key="2">
    <source>
        <dbReference type="Proteomes" id="UP000644507"/>
    </source>
</evidence>
<accession>A0A918TEK9</accession>
<reference evidence="1" key="1">
    <citation type="journal article" date="2014" name="Int. J. Syst. Evol. Microbiol.">
        <title>Complete genome sequence of Corynebacterium casei LMG S-19264T (=DSM 44701T), isolated from a smear-ripened cheese.</title>
        <authorList>
            <consortium name="US DOE Joint Genome Institute (JGI-PGF)"/>
            <person name="Walter F."/>
            <person name="Albersmeier A."/>
            <person name="Kalinowski J."/>
            <person name="Ruckert C."/>
        </authorList>
    </citation>
    <scope>NUCLEOTIDE SEQUENCE</scope>
    <source>
        <strain evidence="1">KCTC 12988</strain>
    </source>
</reference>
<protein>
    <submittedName>
        <fullName evidence="1">Uncharacterized protein</fullName>
    </submittedName>
</protein>
<keyword evidence="2" id="KW-1185">Reference proteome</keyword>
<name>A0A918TEK9_9BACT</name>